<dbReference type="PRINTS" id="PR00080">
    <property type="entry name" value="SDRFAMILY"/>
</dbReference>
<dbReference type="PRINTS" id="PR00081">
    <property type="entry name" value="GDHRDH"/>
</dbReference>
<dbReference type="Proteomes" id="UP001358417">
    <property type="component" value="Unassembled WGS sequence"/>
</dbReference>
<comment type="similarity">
    <text evidence="1">Belongs to the short-chain dehydrogenases/reductases (SDR) family.</text>
</comment>
<dbReference type="InterPro" id="IPR057326">
    <property type="entry name" value="KR_dom"/>
</dbReference>
<dbReference type="GO" id="GO:0006633">
    <property type="term" value="P:fatty acid biosynthetic process"/>
    <property type="evidence" value="ECO:0007669"/>
    <property type="project" value="TreeGrafter"/>
</dbReference>
<comment type="caution">
    <text evidence="4">The sequence shown here is derived from an EMBL/GenBank/DDBJ whole genome shotgun (WGS) entry which is preliminary data.</text>
</comment>
<evidence type="ECO:0000259" key="3">
    <source>
        <dbReference type="SMART" id="SM00822"/>
    </source>
</evidence>
<gene>
    <name evidence="4" type="ORF">LTR84_005860</name>
</gene>
<evidence type="ECO:0000313" key="4">
    <source>
        <dbReference type="EMBL" id="KAK5048190.1"/>
    </source>
</evidence>
<dbReference type="GeneID" id="89974034"/>
<dbReference type="SUPFAM" id="SSF51735">
    <property type="entry name" value="NAD(P)-binding Rossmann-fold domains"/>
    <property type="match status" value="1"/>
</dbReference>
<evidence type="ECO:0000313" key="5">
    <source>
        <dbReference type="Proteomes" id="UP001358417"/>
    </source>
</evidence>
<dbReference type="PROSITE" id="PS00061">
    <property type="entry name" value="ADH_SHORT"/>
    <property type="match status" value="1"/>
</dbReference>
<evidence type="ECO:0000256" key="2">
    <source>
        <dbReference type="ARBA" id="ARBA00022857"/>
    </source>
</evidence>
<dbReference type="GO" id="GO:0048038">
    <property type="term" value="F:quinone binding"/>
    <property type="evidence" value="ECO:0007669"/>
    <property type="project" value="TreeGrafter"/>
</dbReference>
<accession>A0AAV9N270</accession>
<evidence type="ECO:0000256" key="1">
    <source>
        <dbReference type="ARBA" id="ARBA00006484"/>
    </source>
</evidence>
<protein>
    <recommendedName>
        <fullName evidence="3">Ketoreductase domain-containing protein</fullName>
    </recommendedName>
</protein>
<dbReference type="PANTHER" id="PTHR42760">
    <property type="entry name" value="SHORT-CHAIN DEHYDROGENASES/REDUCTASES FAMILY MEMBER"/>
    <property type="match status" value="1"/>
</dbReference>
<keyword evidence="2" id="KW-0521">NADP</keyword>
<organism evidence="4 5">
    <name type="scientific">Exophiala bonariae</name>
    <dbReference type="NCBI Taxonomy" id="1690606"/>
    <lineage>
        <taxon>Eukaryota</taxon>
        <taxon>Fungi</taxon>
        <taxon>Dikarya</taxon>
        <taxon>Ascomycota</taxon>
        <taxon>Pezizomycotina</taxon>
        <taxon>Eurotiomycetes</taxon>
        <taxon>Chaetothyriomycetidae</taxon>
        <taxon>Chaetothyriales</taxon>
        <taxon>Herpotrichiellaceae</taxon>
        <taxon>Exophiala</taxon>
    </lineage>
</organism>
<dbReference type="AlphaFoldDB" id="A0AAV9N270"/>
<dbReference type="InterPro" id="IPR020904">
    <property type="entry name" value="Sc_DH/Rdtase_CS"/>
</dbReference>
<dbReference type="EMBL" id="JAVRRD010000022">
    <property type="protein sequence ID" value="KAK5048190.1"/>
    <property type="molecule type" value="Genomic_DNA"/>
</dbReference>
<dbReference type="GO" id="GO:0016616">
    <property type="term" value="F:oxidoreductase activity, acting on the CH-OH group of donors, NAD or NADP as acceptor"/>
    <property type="evidence" value="ECO:0007669"/>
    <property type="project" value="TreeGrafter"/>
</dbReference>
<dbReference type="PANTHER" id="PTHR42760:SF127">
    <property type="entry name" value="3-KETOACYL-ACYL CARRIER PROTEIN REDUCTASE-RELATED"/>
    <property type="match status" value="1"/>
</dbReference>
<dbReference type="InterPro" id="IPR036291">
    <property type="entry name" value="NAD(P)-bd_dom_sf"/>
</dbReference>
<name>A0AAV9N270_9EURO</name>
<dbReference type="InterPro" id="IPR002347">
    <property type="entry name" value="SDR_fam"/>
</dbReference>
<proteinExistence type="inferred from homology"/>
<dbReference type="FunFam" id="3.40.50.720:FF:000084">
    <property type="entry name" value="Short-chain dehydrogenase reductase"/>
    <property type="match status" value="1"/>
</dbReference>
<keyword evidence="5" id="KW-1185">Reference proteome</keyword>
<dbReference type="SMART" id="SM00822">
    <property type="entry name" value="PKS_KR"/>
    <property type="match status" value="1"/>
</dbReference>
<dbReference type="Pfam" id="PF13561">
    <property type="entry name" value="adh_short_C2"/>
    <property type="match status" value="1"/>
</dbReference>
<dbReference type="CDD" id="cd05233">
    <property type="entry name" value="SDR_c"/>
    <property type="match status" value="1"/>
</dbReference>
<feature type="domain" description="Ketoreductase" evidence="3">
    <location>
        <begin position="11"/>
        <end position="194"/>
    </location>
</feature>
<dbReference type="Gene3D" id="3.40.50.720">
    <property type="entry name" value="NAD(P)-binding Rossmann-like Domain"/>
    <property type="match status" value="1"/>
</dbReference>
<dbReference type="RefSeq" id="XP_064703648.1">
    <property type="nucleotide sequence ID" value="XM_064849424.1"/>
</dbReference>
<reference evidence="4 5" key="1">
    <citation type="submission" date="2023-08" db="EMBL/GenBank/DDBJ databases">
        <title>Black Yeasts Isolated from many extreme environments.</title>
        <authorList>
            <person name="Coleine C."/>
            <person name="Stajich J.E."/>
            <person name="Selbmann L."/>
        </authorList>
    </citation>
    <scope>NUCLEOTIDE SEQUENCE [LARGE SCALE GENOMIC DNA]</scope>
    <source>
        <strain evidence="4 5">CCFEE 5792</strain>
    </source>
</reference>
<sequence length="263" mass="27589">MASLSKSLSARTCLITGGAGGLGKSIAVAFLAAGANVVVCDINQKMLDTIAVDLSDKGPVLISQCDITNAAEVKSLVERSIKHFGTLDVLVNCAGITDRFEPVGMVSEDIWSKVMAVNLTGSFLMSKEVLRHFIGRKAEDAAIINIGSLASQRGWAGGAAYTTSKHALVGLTRSTAAYYKNQGIRCNLVMPGGMNTTIITKGPYTQNTHREGQRLLDVVVDALATPISDTREVANLCVFLASKGSSALNGALITVDKGQTSVL</sequence>